<name>A0A1Y2LYJ0_EPING</name>
<feature type="compositionally biased region" description="Polar residues" evidence="1">
    <location>
        <begin position="223"/>
        <end position="242"/>
    </location>
</feature>
<feature type="compositionally biased region" description="Low complexity" evidence="1">
    <location>
        <begin position="1"/>
        <end position="21"/>
    </location>
</feature>
<evidence type="ECO:0000313" key="3">
    <source>
        <dbReference type="EMBL" id="OSS49006.1"/>
    </source>
</evidence>
<evidence type="ECO:0000256" key="2">
    <source>
        <dbReference type="SAM" id="Phobius"/>
    </source>
</evidence>
<feature type="region of interest" description="Disordered" evidence="1">
    <location>
        <begin position="194"/>
        <end position="242"/>
    </location>
</feature>
<evidence type="ECO:0000256" key="1">
    <source>
        <dbReference type="SAM" id="MobiDB-lite"/>
    </source>
</evidence>
<protein>
    <submittedName>
        <fullName evidence="3">Uncharacterized protein</fullName>
    </submittedName>
</protein>
<keyword evidence="2" id="KW-0472">Membrane</keyword>
<proteinExistence type="predicted"/>
<dbReference type="InParanoid" id="A0A1Y2LYJ0"/>
<organism evidence="3 4">
    <name type="scientific">Epicoccum nigrum</name>
    <name type="common">Soil fungus</name>
    <name type="synonym">Epicoccum purpurascens</name>
    <dbReference type="NCBI Taxonomy" id="105696"/>
    <lineage>
        <taxon>Eukaryota</taxon>
        <taxon>Fungi</taxon>
        <taxon>Dikarya</taxon>
        <taxon>Ascomycota</taxon>
        <taxon>Pezizomycotina</taxon>
        <taxon>Dothideomycetes</taxon>
        <taxon>Pleosporomycetidae</taxon>
        <taxon>Pleosporales</taxon>
        <taxon>Pleosporineae</taxon>
        <taxon>Didymellaceae</taxon>
        <taxon>Epicoccum</taxon>
    </lineage>
</organism>
<evidence type="ECO:0000313" key="4">
    <source>
        <dbReference type="Proteomes" id="UP000193240"/>
    </source>
</evidence>
<accession>A0A1Y2LYJ0</accession>
<gene>
    <name evidence="3" type="ORF">B5807_05573</name>
</gene>
<dbReference type="AlphaFoldDB" id="A0A1Y2LYJ0"/>
<dbReference type="Proteomes" id="UP000193240">
    <property type="component" value="Unassembled WGS sequence"/>
</dbReference>
<keyword evidence="4" id="KW-1185">Reference proteome</keyword>
<feature type="transmembrane region" description="Helical" evidence="2">
    <location>
        <begin position="37"/>
        <end position="58"/>
    </location>
</feature>
<keyword evidence="2" id="KW-1133">Transmembrane helix</keyword>
<dbReference type="EMBL" id="KZ107844">
    <property type="protein sequence ID" value="OSS49006.1"/>
    <property type="molecule type" value="Genomic_DNA"/>
</dbReference>
<reference evidence="3 4" key="1">
    <citation type="journal article" date="2017" name="Genome Announc.">
        <title>Genome sequence of the saprophytic ascomycete Epicoccum nigrum ICMP 19927 strain isolated from New Zealand.</title>
        <authorList>
            <person name="Fokin M."/>
            <person name="Fleetwood D."/>
            <person name="Weir B.S."/>
            <person name="Villas-Boas S.G."/>
        </authorList>
    </citation>
    <scope>NUCLEOTIDE SEQUENCE [LARGE SCALE GENOMIC DNA]</scope>
    <source>
        <strain evidence="3 4">ICMP 19927</strain>
    </source>
</reference>
<feature type="compositionally biased region" description="Polar residues" evidence="1">
    <location>
        <begin position="199"/>
        <end position="209"/>
    </location>
</feature>
<feature type="region of interest" description="Disordered" evidence="1">
    <location>
        <begin position="1"/>
        <end position="27"/>
    </location>
</feature>
<keyword evidence="2" id="KW-0812">Transmembrane</keyword>
<sequence>MAPYPDSSTSTETSSTPDVVTQAPEEDSALPGMKRGIAIGVACSVGIIMIALVAFFAYRRRNMNATKAKHTRLSPEEPVEMDTPGAFWPQEKAQHAQKVVPFEADAHVVHELDGSTVPELPGHYEGQELANKKTPRTSYYAGDEDAFGAQTEQWQDWDAALNATPQPTQEPIRNRSPYQELPPVRQTTRLSATPDMTFHTPSPNASFSVSPIAPSPLEIAHISPQNTGQTRQQRYYDQARGS</sequence>